<proteinExistence type="predicted"/>
<comment type="caution">
    <text evidence="3">The sequence shown here is derived from an EMBL/GenBank/DDBJ whole genome shotgun (WGS) entry which is preliminary data.</text>
</comment>
<dbReference type="PANTHER" id="PTHR43252:SF6">
    <property type="entry name" value="NEGATIVE TRANSCRIPTION REGULATOR PADR"/>
    <property type="match status" value="1"/>
</dbReference>
<dbReference type="InterPro" id="IPR036388">
    <property type="entry name" value="WH-like_DNA-bd_sf"/>
</dbReference>
<dbReference type="SUPFAM" id="SSF46785">
    <property type="entry name" value="Winged helix' DNA-binding domain"/>
    <property type="match status" value="1"/>
</dbReference>
<dbReference type="Pfam" id="PF03551">
    <property type="entry name" value="PadR"/>
    <property type="match status" value="1"/>
</dbReference>
<evidence type="ECO:0000313" key="4">
    <source>
        <dbReference type="Proteomes" id="UP000216133"/>
    </source>
</evidence>
<reference evidence="3 4" key="1">
    <citation type="submission" date="2017-07" db="EMBL/GenBank/DDBJ databases">
        <title>Isolation and whole genome analysis of endospore-forming bacteria from heroin.</title>
        <authorList>
            <person name="Kalinowski J."/>
            <person name="Ahrens B."/>
            <person name="Al-Dilaimi A."/>
            <person name="Winkler A."/>
            <person name="Wibberg D."/>
            <person name="Schleenbecker U."/>
            <person name="Ruckert C."/>
            <person name="Wolfel R."/>
            <person name="Grass G."/>
        </authorList>
    </citation>
    <scope>NUCLEOTIDE SEQUENCE [LARGE SCALE GENOMIC DNA]</scope>
    <source>
        <strain evidence="3 4">7523-2</strain>
    </source>
</reference>
<dbReference type="InterPro" id="IPR018309">
    <property type="entry name" value="Tscrpt_reg_PadR_C"/>
</dbReference>
<name>A0A268RUK1_SHOCL</name>
<evidence type="ECO:0000259" key="1">
    <source>
        <dbReference type="Pfam" id="PF03551"/>
    </source>
</evidence>
<feature type="domain" description="Transcription regulator PadR C-terminal" evidence="2">
    <location>
        <begin position="111"/>
        <end position="189"/>
    </location>
</feature>
<dbReference type="RefSeq" id="WP_094428068.1">
    <property type="nucleotide sequence ID" value="NZ_CP019985.1"/>
</dbReference>
<protein>
    <recommendedName>
        <fullName evidence="5">PadR family transcriptional regulator</fullName>
    </recommendedName>
</protein>
<dbReference type="InterPro" id="IPR005149">
    <property type="entry name" value="Tscrpt_reg_PadR_N"/>
</dbReference>
<dbReference type="Gene3D" id="6.10.140.190">
    <property type="match status" value="1"/>
</dbReference>
<sequence>MVRVYISFRYILKIYLEGKMKTEAKWIVLGILSGRCRTGYEIKKVIDNSFEHFWKMSYGQIYPALKTLVKEGYVIQIGGEGDRKEYEVTEAGKHKLHDWLAAPIYDTGLHKNELLVKLFFGNEMNREQAFHHICEHERLLQGKMKVYEQMEKKLSTHPDAEFWLYTLDYGKEVAEAELHWCKKTKEKLK</sequence>
<accession>A0A268RUK1</accession>
<dbReference type="PANTHER" id="PTHR43252">
    <property type="entry name" value="TRANSCRIPTIONAL REGULATOR YQJI"/>
    <property type="match status" value="1"/>
</dbReference>
<dbReference type="AlphaFoldDB" id="A0A268RUK1"/>
<evidence type="ECO:0000313" key="3">
    <source>
        <dbReference type="EMBL" id="PAF23954.1"/>
    </source>
</evidence>
<dbReference type="Gene3D" id="1.10.10.10">
    <property type="entry name" value="Winged helix-like DNA-binding domain superfamily/Winged helix DNA-binding domain"/>
    <property type="match status" value="1"/>
</dbReference>
<dbReference type="GeneID" id="86926086"/>
<gene>
    <name evidence="3" type="ORF">CHH61_21075</name>
</gene>
<feature type="domain" description="Transcription regulator PadR N-terminal" evidence="1">
    <location>
        <begin position="28"/>
        <end position="97"/>
    </location>
</feature>
<dbReference type="EMBL" id="NPBS01000133">
    <property type="protein sequence ID" value="PAF23954.1"/>
    <property type="molecule type" value="Genomic_DNA"/>
</dbReference>
<evidence type="ECO:0000259" key="2">
    <source>
        <dbReference type="Pfam" id="PF10400"/>
    </source>
</evidence>
<evidence type="ECO:0008006" key="5">
    <source>
        <dbReference type="Google" id="ProtNLM"/>
    </source>
</evidence>
<organism evidence="3 4">
    <name type="scientific">Shouchella clausii</name>
    <name type="common">Alkalihalobacillus clausii</name>
    <dbReference type="NCBI Taxonomy" id="79880"/>
    <lineage>
        <taxon>Bacteria</taxon>
        <taxon>Bacillati</taxon>
        <taxon>Bacillota</taxon>
        <taxon>Bacilli</taxon>
        <taxon>Bacillales</taxon>
        <taxon>Bacillaceae</taxon>
        <taxon>Shouchella</taxon>
    </lineage>
</organism>
<dbReference type="Pfam" id="PF10400">
    <property type="entry name" value="Vir_act_alpha_C"/>
    <property type="match status" value="1"/>
</dbReference>
<dbReference type="Proteomes" id="UP000216133">
    <property type="component" value="Unassembled WGS sequence"/>
</dbReference>
<dbReference type="InterPro" id="IPR036390">
    <property type="entry name" value="WH_DNA-bd_sf"/>
</dbReference>